<name>A0A2I0XBK4_9ASPA</name>
<reference evidence="3 4" key="2">
    <citation type="journal article" date="2017" name="Nature">
        <title>The Apostasia genome and the evolution of orchids.</title>
        <authorList>
            <person name="Zhang G.Q."/>
            <person name="Liu K.W."/>
            <person name="Li Z."/>
            <person name="Lohaus R."/>
            <person name="Hsiao Y.Y."/>
            <person name="Niu S.C."/>
            <person name="Wang J.Y."/>
            <person name="Lin Y.C."/>
            <person name="Xu Q."/>
            <person name="Chen L.J."/>
            <person name="Yoshida K."/>
            <person name="Fujiwara S."/>
            <person name="Wang Z.W."/>
            <person name="Zhang Y.Q."/>
            <person name="Mitsuda N."/>
            <person name="Wang M."/>
            <person name="Liu G.H."/>
            <person name="Pecoraro L."/>
            <person name="Huang H.X."/>
            <person name="Xiao X.J."/>
            <person name="Lin M."/>
            <person name="Wu X.Y."/>
            <person name="Wu W.L."/>
            <person name="Chen Y.Y."/>
            <person name="Chang S.B."/>
            <person name="Sakamoto S."/>
            <person name="Ohme-Takagi M."/>
            <person name="Yagi M."/>
            <person name="Zeng S.J."/>
            <person name="Shen C.Y."/>
            <person name="Yeh C.M."/>
            <person name="Luo Y.B."/>
            <person name="Tsai W.C."/>
            <person name="Van de Peer Y."/>
            <person name="Liu Z.J."/>
        </authorList>
    </citation>
    <scope>NUCLEOTIDE SEQUENCE [LARGE SCALE GENOMIC DNA]</scope>
    <source>
        <tissue evidence="3">The whole plant</tissue>
    </source>
</reference>
<dbReference type="InterPro" id="IPR046934">
    <property type="entry name" value="PIR2-like"/>
</dbReference>
<gene>
    <name evidence="3" type="primary">MIP1</name>
    <name evidence="3" type="ORF">MA16_Dca010449</name>
</gene>
<dbReference type="Pfam" id="PF20235">
    <property type="entry name" value="PIR2-like_helical"/>
    <property type="match status" value="1"/>
</dbReference>
<dbReference type="OrthoDB" id="1711136at2759"/>
<evidence type="ECO:0000259" key="2">
    <source>
        <dbReference type="Pfam" id="PF20235"/>
    </source>
</evidence>
<accession>A0A2I0XBK4</accession>
<evidence type="ECO:0000313" key="3">
    <source>
        <dbReference type="EMBL" id="PKU85290.1"/>
    </source>
</evidence>
<reference evidence="3 4" key="1">
    <citation type="journal article" date="2016" name="Sci. Rep.">
        <title>The Dendrobium catenatum Lindl. genome sequence provides insights into polysaccharide synthase, floral development and adaptive evolution.</title>
        <authorList>
            <person name="Zhang G.Q."/>
            <person name="Xu Q."/>
            <person name="Bian C."/>
            <person name="Tsai W.C."/>
            <person name="Yeh C.M."/>
            <person name="Liu K.W."/>
            <person name="Yoshida K."/>
            <person name="Zhang L.S."/>
            <person name="Chang S.B."/>
            <person name="Chen F."/>
            <person name="Shi Y."/>
            <person name="Su Y.Y."/>
            <person name="Zhang Y.Q."/>
            <person name="Chen L.J."/>
            <person name="Yin Y."/>
            <person name="Lin M."/>
            <person name="Huang H."/>
            <person name="Deng H."/>
            <person name="Wang Z.W."/>
            <person name="Zhu S.L."/>
            <person name="Zhao X."/>
            <person name="Deng C."/>
            <person name="Niu S.C."/>
            <person name="Huang J."/>
            <person name="Wang M."/>
            <person name="Liu G.H."/>
            <person name="Yang H.J."/>
            <person name="Xiao X.J."/>
            <person name="Hsiao Y.Y."/>
            <person name="Wu W.L."/>
            <person name="Chen Y.Y."/>
            <person name="Mitsuda N."/>
            <person name="Ohme-Takagi M."/>
            <person name="Luo Y.B."/>
            <person name="Van de Peer Y."/>
            <person name="Liu Z.J."/>
        </authorList>
    </citation>
    <scope>NUCLEOTIDE SEQUENCE [LARGE SCALE GENOMIC DNA]</scope>
    <source>
        <tissue evidence="3">The whole plant</tissue>
    </source>
</reference>
<feature type="region of interest" description="Disordered" evidence="1">
    <location>
        <begin position="1"/>
        <end position="64"/>
    </location>
</feature>
<sequence length="436" mass="48750">MGRKGSKKPLSAGAIDGKRQAPPAAAVPMNPSDSGVLKHPPGASPTAVPLSDPTRVANPSIKHNRGPWFNPGPSLYNYGFDENGCGNFSEEQLEEILINYLDRVYKEVISRLVSFGYDAAMALRAVLCKGHYYGGVDPLSNIMQNALEFLNTAAANTPDDWNALAGACSDLRHLEEYSLAAMVCLLQQISANLSRGEAIWCLLISRLRIRRASSIKFPSRSPLGNLQAASTAGAFTPGAALPFAMQGRQRQQEVEEEAEDVVQLVLKRLEAMRIEDEKREDKELQDQKTEMIMDLIRRIRKLEDHVKATKLWAQLKVMEAVQMFGRNAHERMVEREENQRAVNEMQVLEDSTMERRTDMQSVLKQASEHVDSLNAFVKKVEIGNSDKRDEIEAAKVLESLSTFCELIKKETKKRKKIVPDQQELAEVQEATKQAEM</sequence>
<dbReference type="PANTHER" id="PTHR46405">
    <property type="entry name" value="OS05G0141500 PROTEIN"/>
    <property type="match status" value="1"/>
</dbReference>
<protein>
    <submittedName>
        <fullName evidence="3">MND1-interacting protein 1</fullName>
    </submittedName>
</protein>
<keyword evidence="4" id="KW-1185">Reference proteome</keyword>
<dbReference type="AlphaFoldDB" id="A0A2I0XBK4"/>
<dbReference type="Proteomes" id="UP000233837">
    <property type="component" value="Unassembled WGS sequence"/>
</dbReference>
<feature type="domain" description="PIR2-like helical" evidence="2">
    <location>
        <begin position="101"/>
        <end position="214"/>
    </location>
</feature>
<evidence type="ECO:0000256" key="1">
    <source>
        <dbReference type="SAM" id="MobiDB-lite"/>
    </source>
</evidence>
<dbReference type="EMBL" id="KZ501978">
    <property type="protein sequence ID" value="PKU85290.1"/>
    <property type="molecule type" value="Genomic_DNA"/>
</dbReference>
<evidence type="ECO:0000313" key="4">
    <source>
        <dbReference type="Proteomes" id="UP000233837"/>
    </source>
</evidence>
<organism evidence="3 4">
    <name type="scientific">Dendrobium catenatum</name>
    <dbReference type="NCBI Taxonomy" id="906689"/>
    <lineage>
        <taxon>Eukaryota</taxon>
        <taxon>Viridiplantae</taxon>
        <taxon>Streptophyta</taxon>
        <taxon>Embryophyta</taxon>
        <taxon>Tracheophyta</taxon>
        <taxon>Spermatophyta</taxon>
        <taxon>Magnoliopsida</taxon>
        <taxon>Liliopsida</taxon>
        <taxon>Asparagales</taxon>
        <taxon>Orchidaceae</taxon>
        <taxon>Epidendroideae</taxon>
        <taxon>Malaxideae</taxon>
        <taxon>Dendrobiinae</taxon>
        <taxon>Dendrobium</taxon>
    </lineage>
</organism>
<dbReference type="PANTHER" id="PTHR46405:SF3">
    <property type="entry name" value="RING_U-BOX SUPERFAMILY PROTEIN"/>
    <property type="match status" value="1"/>
</dbReference>
<proteinExistence type="predicted"/>
<dbReference type="STRING" id="906689.A0A2I0XBK4"/>
<dbReference type="InterPro" id="IPR046527">
    <property type="entry name" value="PIR2-like_helical"/>
</dbReference>